<dbReference type="PROSITE" id="PS00027">
    <property type="entry name" value="HOMEOBOX_1"/>
    <property type="match status" value="1"/>
</dbReference>
<evidence type="ECO:0000256" key="12">
    <source>
        <dbReference type="PROSITE-ProRule" id="PRU00108"/>
    </source>
</evidence>
<keyword evidence="9 12" id="KW-0539">Nucleus</keyword>
<feature type="compositionally biased region" description="Basic residues" evidence="14">
    <location>
        <begin position="74"/>
        <end position="84"/>
    </location>
</feature>
<keyword evidence="7 12" id="KW-0371">Homeobox</keyword>
<gene>
    <name evidence="16" type="ORF">CLUMA_CG017570</name>
</gene>
<comment type="subcellular location">
    <subcellularLocation>
        <location evidence="1 12 13">Nucleus</location>
    </subcellularLocation>
</comment>
<accession>A0A1J1J0W3</accession>
<proteinExistence type="inferred from homology"/>
<evidence type="ECO:0000256" key="14">
    <source>
        <dbReference type="SAM" id="MobiDB-lite"/>
    </source>
</evidence>
<evidence type="ECO:0000313" key="17">
    <source>
        <dbReference type="Proteomes" id="UP000183832"/>
    </source>
</evidence>
<keyword evidence="5" id="KW-0805">Transcription regulation</keyword>
<dbReference type="CDD" id="cd00086">
    <property type="entry name" value="homeodomain"/>
    <property type="match status" value="1"/>
</dbReference>
<dbReference type="Pfam" id="PF00046">
    <property type="entry name" value="Homeodomain"/>
    <property type="match status" value="1"/>
</dbReference>
<feature type="compositionally biased region" description="Basic and acidic residues" evidence="14">
    <location>
        <begin position="185"/>
        <end position="195"/>
    </location>
</feature>
<keyword evidence="4" id="KW-0524">Neurogenesis</keyword>
<evidence type="ECO:0000256" key="4">
    <source>
        <dbReference type="ARBA" id="ARBA00022902"/>
    </source>
</evidence>
<organism evidence="16 17">
    <name type="scientific">Clunio marinus</name>
    <dbReference type="NCBI Taxonomy" id="568069"/>
    <lineage>
        <taxon>Eukaryota</taxon>
        <taxon>Metazoa</taxon>
        <taxon>Ecdysozoa</taxon>
        <taxon>Arthropoda</taxon>
        <taxon>Hexapoda</taxon>
        <taxon>Insecta</taxon>
        <taxon>Pterygota</taxon>
        <taxon>Neoptera</taxon>
        <taxon>Endopterygota</taxon>
        <taxon>Diptera</taxon>
        <taxon>Nematocera</taxon>
        <taxon>Chironomoidea</taxon>
        <taxon>Chironomidae</taxon>
        <taxon>Clunio</taxon>
    </lineage>
</organism>
<keyword evidence="17" id="KW-1185">Reference proteome</keyword>
<feature type="region of interest" description="Disordered" evidence="14">
    <location>
        <begin position="149"/>
        <end position="227"/>
    </location>
</feature>
<evidence type="ECO:0000256" key="1">
    <source>
        <dbReference type="ARBA" id="ARBA00004123"/>
    </source>
</evidence>
<dbReference type="GO" id="GO:1990837">
    <property type="term" value="F:sequence-specific double-stranded DNA binding"/>
    <property type="evidence" value="ECO:0007669"/>
    <property type="project" value="TreeGrafter"/>
</dbReference>
<dbReference type="OrthoDB" id="6159439at2759"/>
<dbReference type="STRING" id="568069.A0A1J1J0W3"/>
<feature type="region of interest" description="Disordered" evidence="14">
    <location>
        <begin position="74"/>
        <end position="113"/>
    </location>
</feature>
<dbReference type="GO" id="GO:0005634">
    <property type="term" value="C:nucleus"/>
    <property type="evidence" value="ECO:0007669"/>
    <property type="project" value="UniProtKB-SubCell"/>
</dbReference>
<dbReference type="InterPro" id="IPR009057">
    <property type="entry name" value="Homeodomain-like_sf"/>
</dbReference>
<dbReference type="AlphaFoldDB" id="A0A1J1J0W3"/>
<evidence type="ECO:0000259" key="15">
    <source>
        <dbReference type="PROSITE" id="PS50071"/>
    </source>
</evidence>
<evidence type="ECO:0000256" key="11">
    <source>
        <dbReference type="ARBA" id="ARBA00069290"/>
    </source>
</evidence>
<evidence type="ECO:0000256" key="7">
    <source>
        <dbReference type="ARBA" id="ARBA00023155"/>
    </source>
</evidence>
<feature type="domain" description="Homeobox" evidence="15">
    <location>
        <begin position="17"/>
        <end position="77"/>
    </location>
</feature>
<evidence type="ECO:0000256" key="2">
    <source>
        <dbReference type="ARBA" id="ARBA00022473"/>
    </source>
</evidence>
<feature type="region of interest" description="Disordered" evidence="14">
    <location>
        <begin position="1"/>
        <end position="26"/>
    </location>
</feature>
<dbReference type="SUPFAM" id="SSF46689">
    <property type="entry name" value="Homeodomain-like"/>
    <property type="match status" value="1"/>
</dbReference>
<dbReference type="GO" id="GO:0030154">
    <property type="term" value="P:cell differentiation"/>
    <property type="evidence" value="ECO:0007669"/>
    <property type="project" value="UniProtKB-KW"/>
</dbReference>
<dbReference type="GO" id="GO:0007399">
    <property type="term" value="P:nervous system development"/>
    <property type="evidence" value="ECO:0007669"/>
    <property type="project" value="UniProtKB-KW"/>
</dbReference>
<keyword evidence="6 12" id="KW-0238">DNA-binding</keyword>
<keyword evidence="2" id="KW-0217">Developmental protein</keyword>
<dbReference type="EMBL" id="CVRI01000063">
    <property type="protein sequence ID" value="CRL04489.1"/>
    <property type="molecule type" value="Genomic_DNA"/>
</dbReference>
<dbReference type="PANTHER" id="PTHR46799:SF1">
    <property type="entry name" value="HOMEOBOX PROTEIN UNC-4 HOMOLOG"/>
    <property type="match status" value="1"/>
</dbReference>
<evidence type="ECO:0000256" key="9">
    <source>
        <dbReference type="ARBA" id="ARBA00023242"/>
    </source>
</evidence>
<evidence type="ECO:0000256" key="13">
    <source>
        <dbReference type="RuleBase" id="RU000682"/>
    </source>
</evidence>
<reference evidence="16 17" key="1">
    <citation type="submission" date="2015-04" db="EMBL/GenBank/DDBJ databases">
        <authorList>
            <person name="Syromyatnikov M.Y."/>
            <person name="Popov V.N."/>
        </authorList>
    </citation>
    <scope>NUCLEOTIDE SEQUENCE [LARGE SCALE GENOMIC DNA]</scope>
</reference>
<evidence type="ECO:0000256" key="8">
    <source>
        <dbReference type="ARBA" id="ARBA00023163"/>
    </source>
</evidence>
<keyword evidence="8" id="KW-0804">Transcription</keyword>
<comment type="similarity">
    <text evidence="10">Belongs to the paired homeobox family. Unc-4 subfamily.</text>
</comment>
<keyword evidence="3" id="KW-0221">Differentiation</keyword>
<dbReference type="InterPro" id="IPR017970">
    <property type="entry name" value="Homeobox_CS"/>
</dbReference>
<dbReference type="PANTHER" id="PTHR46799">
    <property type="entry name" value="HOMEOBOX PROTEIN UNC-4 HOMOLOG"/>
    <property type="match status" value="1"/>
</dbReference>
<evidence type="ECO:0000313" key="16">
    <source>
        <dbReference type="EMBL" id="CRL04489.1"/>
    </source>
</evidence>
<evidence type="ECO:0000256" key="5">
    <source>
        <dbReference type="ARBA" id="ARBA00023015"/>
    </source>
</evidence>
<dbReference type="SMART" id="SM00389">
    <property type="entry name" value="HOX"/>
    <property type="match status" value="1"/>
</dbReference>
<dbReference type="FunFam" id="1.10.10.60:FF:000057">
    <property type="entry name" value="Short stature homeobox 2"/>
    <property type="match status" value="1"/>
</dbReference>
<evidence type="ECO:0000256" key="10">
    <source>
        <dbReference type="ARBA" id="ARBA00038351"/>
    </source>
</evidence>
<dbReference type="PROSITE" id="PS50071">
    <property type="entry name" value="HOMEOBOX_2"/>
    <property type="match status" value="1"/>
</dbReference>
<name>A0A1J1J0W3_9DIPT</name>
<dbReference type="InterPro" id="IPR001356">
    <property type="entry name" value="HD"/>
</dbReference>
<dbReference type="Proteomes" id="UP000183832">
    <property type="component" value="Unassembled WGS sequence"/>
</dbReference>
<protein>
    <recommendedName>
        <fullName evidence="11">Homeobox protein unc-4</fullName>
    </recommendedName>
</protein>
<feature type="DNA-binding region" description="Homeobox" evidence="12">
    <location>
        <begin position="19"/>
        <end position="78"/>
    </location>
</feature>
<dbReference type="GO" id="GO:0000981">
    <property type="term" value="F:DNA-binding transcription factor activity, RNA polymerase II-specific"/>
    <property type="evidence" value="ECO:0007669"/>
    <property type="project" value="InterPro"/>
</dbReference>
<dbReference type="Gene3D" id="1.10.10.60">
    <property type="entry name" value="Homeodomain-like"/>
    <property type="match status" value="1"/>
</dbReference>
<sequence length="227" mass="26062">MKFLGSAADGDEENSSSKRRRSRTNFNSWQLEELERAFTASHYPDVFMREALAMRLDLKENRVAVWFQNRRAKVRKREHTKKGPGRPAHNAHPQTCSGEPIPPEEIRAREKARRRKKIAKAIERQARKLRAKGITVDLEALKAEYLSQHRGQNTSNSSESDDNEEEDPIDVVGVADDSDDDTEDCSTHTRRDSTDHIMNYNSSSDDTPKHSLRPNPFSIESLLYRNT</sequence>
<evidence type="ECO:0000256" key="3">
    <source>
        <dbReference type="ARBA" id="ARBA00022782"/>
    </source>
</evidence>
<evidence type="ECO:0000256" key="6">
    <source>
        <dbReference type="ARBA" id="ARBA00023125"/>
    </source>
</evidence>
<feature type="compositionally biased region" description="Acidic residues" evidence="14">
    <location>
        <begin position="159"/>
        <end position="169"/>
    </location>
</feature>